<keyword evidence="2" id="KW-1185">Reference proteome</keyword>
<reference evidence="1" key="1">
    <citation type="submission" date="2023-04" db="EMBL/GenBank/DDBJ databases">
        <title>A chromosome-level genome assembly of the parasitoid wasp Eretmocerus hayati.</title>
        <authorList>
            <person name="Zhong Y."/>
            <person name="Liu S."/>
            <person name="Liu Y."/>
        </authorList>
    </citation>
    <scope>NUCLEOTIDE SEQUENCE</scope>
    <source>
        <strain evidence="1">ZJU_SS_LIU_2023</strain>
    </source>
</reference>
<gene>
    <name evidence="1" type="ORF">QAD02_013581</name>
</gene>
<protein>
    <submittedName>
        <fullName evidence="1">Uncharacterized protein</fullName>
    </submittedName>
</protein>
<dbReference type="Proteomes" id="UP001239111">
    <property type="component" value="Chromosome 2"/>
</dbReference>
<organism evidence="1 2">
    <name type="scientific">Eretmocerus hayati</name>
    <dbReference type="NCBI Taxonomy" id="131215"/>
    <lineage>
        <taxon>Eukaryota</taxon>
        <taxon>Metazoa</taxon>
        <taxon>Ecdysozoa</taxon>
        <taxon>Arthropoda</taxon>
        <taxon>Hexapoda</taxon>
        <taxon>Insecta</taxon>
        <taxon>Pterygota</taxon>
        <taxon>Neoptera</taxon>
        <taxon>Endopterygota</taxon>
        <taxon>Hymenoptera</taxon>
        <taxon>Apocrita</taxon>
        <taxon>Proctotrupomorpha</taxon>
        <taxon>Chalcidoidea</taxon>
        <taxon>Aphelinidae</taxon>
        <taxon>Aphelininae</taxon>
        <taxon>Eretmocerus</taxon>
    </lineage>
</organism>
<proteinExistence type="predicted"/>
<accession>A0ACC2P5I5</accession>
<comment type="caution">
    <text evidence="1">The sequence shown here is derived from an EMBL/GenBank/DDBJ whole genome shotgun (WGS) entry which is preliminary data.</text>
</comment>
<sequence length="361" mass="41476">MFSCPYCDSTRPTSDGVLSHVKLKHQDLMKLETACTHFDCNRKFVNFHAYKKHWISSHAPRTSVVSKPPTVEEHNQPQSFEVQSGGEIVHSENPLTEKCTNDALIPEADLGQVVNDLVNEYANHCHDIKLFTETAYNYVASIALKIYANPAMPRKNVVDVIGILMDFHNSKLMNMISSKCMTKDVQPMTQILNNAFLFFRSEHKALKFFEERGYLIMPRTIVLDSPYGFRTKNAECIPATICDKLQFIPMREVLKRYLSMPGVLEKVIANIERLKKDKSFNSVFKSKMYEEIEKRYPGKFFLLLLLYNDDFEINNCLGSHRVISKIGAVYCTFLGLPAECESTRKHILIPVTQICRSSRLW</sequence>
<name>A0ACC2P5I5_9HYME</name>
<dbReference type="EMBL" id="CM056742">
    <property type="protein sequence ID" value="KAJ8677794.1"/>
    <property type="molecule type" value="Genomic_DNA"/>
</dbReference>
<evidence type="ECO:0000313" key="1">
    <source>
        <dbReference type="EMBL" id="KAJ8677794.1"/>
    </source>
</evidence>
<evidence type="ECO:0000313" key="2">
    <source>
        <dbReference type="Proteomes" id="UP001239111"/>
    </source>
</evidence>